<comment type="subcellular location">
    <subcellularLocation>
        <location evidence="1 11">Cell outer membrane</location>
        <topology evidence="1 11">Multi-pass membrane protein</topology>
    </subcellularLocation>
</comment>
<evidence type="ECO:0000256" key="13">
    <source>
        <dbReference type="SAM" id="SignalP"/>
    </source>
</evidence>
<keyword evidence="3 11" id="KW-1134">Transmembrane beta strand</keyword>
<dbReference type="InterPro" id="IPR012910">
    <property type="entry name" value="Plug_dom"/>
</dbReference>
<dbReference type="SUPFAM" id="SSF56935">
    <property type="entry name" value="Porins"/>
    <property type="match status" value="1"/>
</dbReference>
<accession>A0ABU8RR03</accession>
<evidence type="ECO:0000256" key="3">
    <source>
        <dbReference type="ARBA" id="ARBA00022452"/>
    </source>
</evidence>
<keyword evidence="5 11" id="KW-0812">Transmembrane</keyword>
<keyword evidence="2 11" id="KW-0813">Transport</keyword>
<evidence type="ECO:0000256" key="9">
    <source>
        <dbReference type="ARBA" id="ARBA00023136"/>
    </source>
</evidence>
<evidence type="ECO:0000259" key="14">
    <source>
        <dbReference type="Pfam" id="PF00593"/>
    </source>
</evidence>
<evidence type="ECO:0000259" key="15">
    <source>
        <dbReference type="Pfam" id="PF07715"/>
    </source>
</evidence>
<feature type="signal peptide" evidence="13">
    <location>
        <begin position="1"/>
        <end position="27"/>
    </location>
</feature>
<keyword evidence="4" id="KW-0410">Iron transport</keyword>
<proteinExistence type="inferred from homology"/>
<dbReference type="InterPro" id="IPR039426">
    <property type="entry name" value="TonB-dep_rcpt-like"/>
</dbReference>
<dbReference type="Pfam" id="PF07715">
    <property type="entry name" value="Plug"/>
    <property type="match status" value="1"/>
</dbReference>
<evidence type="ECO:0000256" key="12">
    <source>
        <dbReference type="RuleBase" id="RU003357"/>
    </source>
</evidence>
<protein>
    <submittedName>
        <fullName evidence="16">TonB-dependent receptor</fullName>
    </submittedName>
</protein>
<dbReference type="RefSeq" id="WP_339585139.1">
    <property type="nucleotide sequence ID" value="NZ_JBBHJZ010000001.1"/>
</dbReference>
<keyword evidence="17" id="KW-1185">Reference proteome</keyword>
<dbReference type="Proteomes" id="UP001361239">
    <property type="component" value="Unassembled WGS sequence"/>
</dbReference>
<feature type="domain" description="TonB-dependent receptor plug" evidence="15">
    <location>
        <begin position="49"/>
        <end position="162"/>
    </location>
</feature>
<dbReference type="Gene3D" id="2.170.130.10">
    <property type="entry name" value="TonB-dependent receptor, plug domain"/>
    <property type="match status" value="1"/>
</dbReference>
<sequence length="869" mass="93411">MRNTIIRSGLLLGVAFAGVASANPALAQSSDDSATGDIIVTAQRIEQRLLDVPISISVLDNRQLANRNITVANDLVNYTPSLSSNERYGPEKQSFSLRGFNQDQSTAPTVGVYFAEVVGVRAQGGTTSGNNVGAGAFMDLQNVQVLKGPQGTLFGRNTTGGAILLTPHKPTDNLEGYIEGSLGNYDMKRVQGALNIPLSDTFKVRIAGDRMKRDGYMRSRSGIGPDNLNDRNYFAGRLSIVADLTPDLENYTIFQYSKSNTRGFTSRIVGYDPTATAGIPALTALGAKGQLERQTARGDSIYDVESTVDDPYLRLEQWQVINTTTWKASDTITIKNIASYGEFRETTHFDLYASNFQVGPGGFNLATVNPQLPIIVPAGTRYGYIELDVLPGTDNSAQSTFTEELQLQGNSADGKLNYTIGGYLEFSRPLGFSGGRTSSFADCVSPTIFACTNPLFIGSFSESRTKLSFDNHGVFAQASYKFTDRLTLTAGGRYTFDKITGITAGTRASFAQPTAVNNFVDPVTGVRLTRVCTDTFRHNIGNIPGGDPAPCITPLENKSNKPTWVVNLDYKPTDDVMIYGKYARGYRQGGINFTNPGVETWGPESLDSFEVGAKTSFRGAVSGYFNLAGFYNKLSDVQIFAGLTSGQANVSGGAAIVAAGKARSYGLEADGSLTFFDSLRFDVGYAYLDTKIQQIPTAAELLATGILNGTPFIAITPSVLPGSEFTLAPKHKLTLTGTYTLPLDESFGKLSVGGTLAYQSRQIANGGMPAECGPTKTPLTSSTVSATQWCFAPTTTPLGRQPGRALVNLNINWDGVAGLPIDAAFFVTNLTKKQYFVNTGGGFNSGRFADVQVGEPRIWGFRLKYRFGN</sequence>
<evidence type="ECO:0000256" key="1">
    <source>
        <dbReference type="ARBA" id="ARBA00004571"/>
    </source>
</evidence>
<dbReference type="Pfam" id="PF00593">
    <property type="entry name" value="TonB_dep_Rec_b-barrel"/>
    <property type="match status" value="1"/>
</dbReference>
<dbReference type="Gene3D" id="2.40.170.20">
    <property type="entry name" value="TonB-dependent receptor, beta-barrel domain"/>
    <property type="match status" value="1"/>
</dbReference>
<dbReference type="InterPro" id="IPR000531">
    <property type="entry name" value="Beta-barrel_TonB"/>
</dbReference>
<evidence type="ECO:0000256" key="8">
    <source>
        <dbReference type="ARBA" id="ARBA00023077"/>
    </source>
</evidence>
<dbReference type="PROSITE" id="PS52016">
    <property type="entry name" value="TONB_DEPENDENT_REC_3"/>
    <property type="match status" value="1"/>
</dbReference>
<dbReference type="InterPro" id="IPR036942">
    <property type="entry name" value="Beta-barrel_TonB_sf"/>
</dbReference>
<comment type="caution">
    <text evidence="16">The sequence shown here is derived from an EMBL/GenBank/DDBJ whole genome shotgun (WGS) entry which is preliminary data.</text>
</comment>
<dbReference type="InterPro" id="IPR037066">
    <property type="entry name" value="Plug_dom_sf"/>
</dbReference>
<keyword evidence="13" id="KW-0732">Signal</keyword>
<keyword evidence="9 11" id="KW-0472">Membrane</keyword>
<evidence type="ECO:0000256" key="11">
    <source>
        <dbReference type="PROSITE-ProRule" id="PRU01360"/>
    </source>
</evidence>
<keyword evidence="8 12" id="KW-0798">TonB box</keyword>
<reference evidence="16 17" key="1">
    <citation type="submission" date="2024-03" db="EMBL/GenBank/DDBJ databases">
        <authorList>
            <person name="Jo J.-H."/>
        </authorList>
    </citation>
    <scope>NUCLEOTIDE SEQUENCE [LARGE SCALE GENOMIC DNA]</scope>
    <source>
        <strain evidence="16 17">PS1R-30</strain>
    </source>
</reference>
<evidence type="ECO:0000256" key="7">
    <source>
        <dbReference type="ARBA" id="ARBA00023065"/>
    </source>
</evidence>
<evidence type="ECO:0000256" key="5">
    <source>
        <dbReference type="ARBA" id="ARBA00022692"/>
    </source>
</evidence>
<keyword evidence="6" id="KW-0408">Iron</keyword>
<keyword evidence="7" id="KW-0406">Ion transport</keyword>
<gene>
    <name evidence="16" type="ORF">WG901_00860</name>
</gene>
<evidence type="ECO:0000256" key="2">
    <source>
        <dbReference type="ARBA" id="ARBA00022448"/>
    </source>
</evidence>
<organism evidence="16 17">
    <name type="scientific">Novosphingobium anseongense</name>
    <dbReference type="NCBI Taxonomy" id="3133436"/>
    <lineage>
        <taxon>Bacteria</taxon>
        <taxon>Pseudomonadati</taxon>
        <taxon>Pseudomonadota</taxon>
        <taxon>Alphaproteobacteria</taxon>
        <taxon>Sphingomonadales</taxon>
        <taxon>Sphingomonadaceae</taxon>
        <taxon>Novosphingobium</taxon>
    </lineage>
</organism>
<dbReference type="PANTHER" id="PTHR32552">
    <property type="entry name" value="FERRICHROME IRON RECEPTOR-RELATED"/>
    <property type="match status" value="1"/>
</dbReference>
<keyword evidence="10 11" id="KW-0998">Cell outer membrane</keyword>
<evidence type="ECO:0000313" key="17">
    <source>
        <dbReference type="Proteomes" id="UP001361239"/>
    </source>
</evidence>
<dbReference type="EMBL" id="JBBHJZ010000001">
    <property type="protein sequence ID" value="MEJ5975171.1"/>
    <property type="molecule type" value="Genomic_DNA"/>
</dbReference>
<evidence type="ECO:0000256" key="6">
    <source>
        <dbReference type="ARBA" id="ARBA00023004"/>
    </source>
</evidence>
<evidence type="ECO:0000256" key="10">
    <source>
        <dbReference type="ARBA" id="ARBA00023237"/>
    </source>
</evidence>
<name>A0ABU8RR03_9SPHN</name>
<feature type="chain" id="PRO_5046434672" evidence="13">
    <location>
        <begin position="28"/>
        <end position="869"/>
    </location>
</feature>
<keyword evidence="16" id="KW-0675">Receptor</keyword>
<evidence type="ECO:0000313" key="16">
    <source>
        <dbReference type="EMBL" id="MEJ5975171.1"/>
    </source>
</evidence>
<dbReference type="PANTHER" id="PTHR32552:SF81">
    <property type="entry name" value="TONB-DEPENDENT OUTER MEMBRANE RECEPTOR"/>
    <property type="match status" value="1"/>
</dbReference>
<feature type="domain" description="TonB-dependent receptor-like beta-barrel" evidence="14">
    <location>
        <begin position="260"/>
        <end position="830"/>
    </location>
</feature>
<comment type="similarity">
    <text evidence="11 12">Belongs to the TonB-dependent receptor family.</text>
</comment>
<evidence type="ECO:0000256" key="4">
    <source>
        <dbReference type="ARBA" id="ARBA00022496"/>
    </source>
</evidence>